<dbReference type="EnsemblFungi" id="PTTG_25936-t43_1">
    <property type="protein sequence ID" value="PTTG_25936-t43_1-p1"/>
    <property type="gene ID" value="PTTG_25936"/>
</dbReference>
<evidence type="ECO:0000256" key="1">
    <source>
        <dbReference type="SAM" id="MobiDB-lite"/>
    </source>
</evidence>
<proteinExistence type="predicted"/>
<dbReference type="EMBL" id="ADAS02000011">
    <property type="protein sequence ID" value="OAV97707.1"/>
    <property type="molecule type" value="Genomic_DNA"/>
</dbReference>
<evidence type="ECO:0000313" key="3">
    <source>
        <dbReference type="EnsemblFungi" id="PTTG_25936-t43_1-p1"/>
    </source>
</evidence>
<reference evidence="2" key="1">
    <citation type="submission" date="2009-11" db="EMBL/GenBank/DDBJ databases">
        <authorList>
            <consortium name="The Broad Institute Genome Sequencing Platform"/>
            <person name="Ward D."/>
            <person name="Feldgarden M."/>
            <person name="Earl A."/>
            <person name="Young S.K."/>
            <person name="Zeng Q."/>
            <person name="Koehrsen M."/>
            <person name="Alvarado L."/>
            <person name="Berlin A."/>
            <person name="Bochicchio J."/>
            <person name="Borenstein D."/>
            <person name="Chapman S.B."/>
            <person name="Chen Z."/>
            <person name="Engels R."/>
            <person name="Freedman E."/>
            <person name="Gellesch M."/>
            <person name="Goldberg J."/>
            <person name="Griggs A."/>
            <person name="Gujja S."/>
            <person name="Heilman E."/>
            <person name="Heiman D."/>
            <person name="Hepburn T."/>
            <person name="Howarth C."/>
            <person name="Jen D."/>
            <person name="Larson L."/>
            <person name="Lewis B."/>
            <person name="Mehta T."/>
            <person name="Park D."/>
            <person name="Pearson M."/>
            <person name="Roberts A."/>
            <person name="Saif S."/>
            <person name="Shea T."/>
            <person name="Shenoy N."/>
            <person name="Sisk P."/>
            <person name="Stolte C."/>
            <person name="Sykes S."/>
            <person name="Thomson T."/>
            <person name="Walk T."/>
            <person name="White J."/>
            <person name="Yandava C."/>
            <person name="Izard J."/>
            <person name="Baranova O.V."/>
            <person name="Blanton J.M."/>
            <person name="Tanner A.C."/>
            <person name="Dewhirst F.E."/>
            <person name="Haas B."/>
            <person name="Nusbaum C."/>
            <person name="Birren B."/>
        </authorList>
    </citation>
    <scope>NUCLEOTIDE SEQUENCE [LARGE SCALE GENOMIC DNA]</scope>
    <source>
        <strain evidence="2">1-1 BBBD Race 1</strain>
    </source>
</reference>
<reference evidence="2" key="2">
    <citation type="submission" date="2016-05" db="EMBL/GenBank/DDBJ databases">
        <title>Comparative analysis highlights variable genome content of wheat rusts and divergence of the mating loci.</title>
        <authorList>
            <person name="Cuomo C.A."/>
            <person name="Bakkeren G."/>
            <person name="Szabo L."/>
            <person name="Khalil H."/>
            <person name="Joly D."/>
            <person name="Goldberg J."/>
            <person name="Young S."/>
            <person name="Zeng Q."/>
            <person name="Fellers J."/>
        </authorList>
    </citation>
    <scope>NUCLEOTIDE SEQUENCE [LARGE SCALE GENOMIC DNA]</scope>
    <source>
        <strain evidence="2">1-1 BBBD Race 1</strain>
    </source>
</reference>
<gene>
    <name evidence="2" type="ORF">PTTG_25936</name>
</gene>
<feature type="region of interest" description="Disordered" evidence="1">
    <location>
        <begin position="138"/>
        <end position="161"/>
    </location>
</feature>
<organism evidence="2">
    <name type="scientific">Puccinia triticina (isolate 1-1 / race 1 (BBBD))</name>
    <name type="common">Brown leaf rust fungus</name>
    <dbReference type="NCBI Taxonomy" id="630390"/>
    <lineage>
        <taxon>Eukaryota</taxon>
        <taxon>Fungi</taxon>
        <taxon>Dikarya</taxon>
        <taxon>Basidiomycota</taxon>
        <taxon>Pucciniomycotina</taxon>
        <taxon>Pucciniomycetes</taxon>
        <taxon>Pucciniales</taxon>
        <taxon>Pucciniaceae</taxon>
        <taxon>Puccinia</taxon>
    </lineage>
</organism>
<feature type="compositionally biased region" description="Acidic residues" evidence="1">
    <location>
        <begin position="57"/>
        <end position="66"/>
    </location>
</feature>
<evidence type="ECO:0000313" key="2">
    <source>
        <dbReference type="EMBL" id="OAV97707.1"/>
    </source>
</evidence>
<dbReference type="Proteomes" id="UP000005240">
    <property type="component" value="Unassembled WGS sequence"/>
</dbReference>
<sequence length="186" mass="20032">MFASTAQRARKNRGTADEPAAPLESQSPARRGRSSSEGLIPCPPNVSALIARLRDSEPDELDDGFEDPFAAPTRSAINRQQEYQEEREATPQSPLTDFLTAIAVPLLPLGALDLFRELSNPDQQAALMTTMAAIAARGHDGPNPNATPNQRVGNGPEANGPVDLAEEIRQFQYSLAAKRLMPETTG</sequence>
<dbReference type="VEuPathDB" id="FungiDB:PTTG_25936"/>
<accession>A0A180GXZ7</accession>
<evidence type="ECO:0000313" key="4">
    <source>
        <dbReference type="Proteomes" id="UP000005240"/>
    </source>
</evidence>
<reference evidence="3" key="4">
    <citation type="submission" date="2025-05" db="UniProtKB">
        <authorList>
            <consortium name="EnsemblFungi"/>
        </authorList>
    </citation>
    <scope>IDENTIFICATION</scope>
    <source>
        <strain evidence="3">isolate 1-1 / race 1 (BBBD)</strain>
    </source>
</reference>
<feature type="region of interest" description="Disordered" evidence="1">
    <location>
        <begin position="1"/>
        <end position="94"/>
    </location>
</feature>
<keyword evidence="4" id="KW-1185">Reference proteome</keyword>
<protein>
    <submittedName>
        <fullName evidence="2 3">Uncharacterized protein</fullName>
    </submittedName>
</protein>
<dbReference type="AlphaFoldDB" id="A0A180GXZ7"/>
<reference evidence="3 4" key="3">
    <citation type="journal article" date="2017" name="G3 (Bethesda)">
        <title>Comparative analysis highlights variable genome content of wheat rusts and divergence of the mating loci.</title>
        <authorList>
            <person name="Cuomo C.A."/>
            <person name="Bakkeren G."/>
            <person name="Khalil H.B."/>
            <person name="Panwar V."/>
            <person name="Joly D."/>
            <person name="Linning R."/>
            <person name="Sakthikumar S."/>
            <person name="Song X."/>
            <person name="Adiconis X."/>
            <person name="Fan L."/>
            <person name="Goldberg J.M."/>
            <person name="Levin J.Z."/>
            <person name="Young S."/>
            <person name="Zeng Q."/>
            <person name="Anikster Y."/>
            <person name="Bruce M."/>
            <person name="Wang M."/>
            <person name="Yin C."/>
            <person name="McCallum B."/>
            <person name="Szabo L.J."/>
            <person name="Hulbert S."/>
            <person name="Chen X."/>
            <person name="Fellers J.P."/>
        </authorList>
    </citation>
    <scope>NUCLEOTIDE SEQUENCE</scope>
    <source>
        <strain evidence="3">isolate 1-1 / race 1 (BBBD)</strain>
        <strain evidence="4">Isolate 1-1 / race 1 (BBBD)</strain>
    </source>
</reference>
<name>A0A180GXZ7_PUCT1</name>